<evidence type="ECO:0000256" key="6">
    <source>
        <dbReference type="SAM" id="MobiDB-lite"/>
    </source>
</evidence>
<dbReference type="SUPFAM" id="SSF58014">
    <property type="entry name" value="Coiled-coil domain of nucleotide exchange factor GrpE"/>
    <property type="match status" value="1"/>
</dbReference>
<dbReference type="Gene3D" id="3.90.20.20">
    <property type="match status" value="1"/>
</dbReference>
<name>A0ABP8HBJ4_9BACT</name>
<dbReference type="HAMAP" id="MF_01151">
    <property type="entry name" value="GrpE"/>
    <property type="match status" value="1"/>
</dbReference>
<accession>A0ABP8HBJ4</accession>
<comment type="subcellular location">
    <subcellularLocation>
        <location evidence="3">Cytoplasm</location>
    </subcellularLocation>
</comment>
<evidence type="ECO:0000313" key="7">
    <source>
        <dbReference type="EMBL" id="GAA4337061.1"/>
    </source>
</evidence>
<comment type="caution">
    <text evidence="7">The sequence shown here is derived from an EMBL/GenBank/DDBJ whole genome shotgun (WGS) entry which is preliminary data.</text>
</comment>
<keyword evidence="3" id="KW-0963">Cytoplasm</keyword>
<evidence type="ECO:0000256" key="4">
    <source>
        <dbReference type="RuleBase" id="RU000639"/>
    </source>
</evidence>
<protein>
    <recommendedName>
        <fullName evidence="3 4">Protein GrpE</fullName>
    </recommendedName>
    <alternativeName>
        <fullName evidence="3">HSP-70 cofactor</fullName>
    </alternativeName>
</protein>
<dbReference type="InterPro" id="IPR000740">
    <property type="entry name" value="GrpE"/>
</dbReference>
<sequence length="190" mass="21476">MKQTEEHMNGQNDPQDLQEPVNINTDENTPGDQHLNEPVTEESELEALKTKLEEKNDQYLRLAAEFDNFKRRTAKERVELIQTAGKDVIVSLLEVLDDAARAEGQMDKTEDLGQIREGIRLVFQKLRSTLQARGLKPMEAKGTEFNADLHEAITEIPAGEEQAGKVVDEVTKGYYLNEKIIRFAKVVVGK</sequence>
<organism evidence="7 8">
    <name type="scientific">Flaviaesturariibacter amylovorans</name>
    <dbReference type="NCBI Taxonomy" id="1084520"/>
    <lineage>
        <taxon>Bacteria</taxon>
        <taxon>Pseudomonadati</taxon>
        <taxon>Bacteroidota</taxon>
        <taxon>Chitinophagia</taxon>
        <taxon>Chitinophagales</taxon>
        <taxon>Chitinophagaceae</taxon>
        <taxon>Flaviaestuariibacter</taxon>
    </lineage>
</organism>
<dbReference type="InterPro" id="IPR009012">
    <property type="entry name" value="GrpE_head"/>
</dbReference>
<dbReference type="PROSITE" id="PS01071">
    <property type="entry name" value="GRPE"/>
    <property type="match status" value="1"/>
</dbReference>
<feature type="compositionally biased region" description="Polar residues" evidence="6">
    <location>
        <begin position="9"/>
        <end position="31"/>
    </location>
</feature>
<proteinExistence type="inferred from homology"/>
<dbReference type="PANTHER" id="PTHR21237:SF23">
    <property type="entry name" value="GRPE PROTEIN HOMOLOG, MITOCHONDRIAL"/>
    <property type="match status" value="1"/>
</dbReference>
<evidence type="ECO:0000256" key="1">
    <source>
        <dbReference type="ARBA" id="ARBA00009054"/>
    </source>
</evidence>
<reference evidence="8" key="1">
    <citation type="journal article" date="2019" name="Int. J. Syst. Evol. Microbiol.">
        <title>The Global Catalogue of Microorganisms (GCM) 10K type strain sequencing project: providing services to taxonomists for standard genome sequencing and annotation.</title>
        <authorList>
            <consortium name="The Broad Institute Genomics Platform"/>
            <consortium name="The Broad Institute Genome Sequencing Center for Infectious Disease"/>
            <person name="Wu L."/>
            <person name="Ma J."/>
        </authorList>
    </citation>
    <scope>NUCLEOTIDE SEQUENCE [LARGE SCALE GENOMIC DNA]</scope>
    <source>
        <strain evidence="8">JCM 17919</strain>
    </source>
</reference>
<keyword evidence="3 4" id="KW-0346">Stress response</keyword>
<dbReference type="PANTHER" id="PTHR21237">
    <property type="entry name" value="GRPE PROTEIN"/>
    <property type="match status" value="1"/>
</dbReference>
<dbReference type="PRINTS" id="PR00773">
    <property type="entry name" value="GRPEPROTEIN"/>
</dbReference>
<dbReference type="Proteomes" id="UP001501725">
    <property type="component" value="Unassembled WGS sequence"/>
</dbReference>
<dbReference type="SUPFAM" id="SSF51064">
    <property type="entry name" value="Head domain of nucleotide exchange factor GrpE"/>
    <property type="match status" value="1"/>
</dbReference>
<feature type="region of interest" description="Disordered" evidence="6">
    <location>
        <begin position="1"/>
        <end position="45"/>
    </location>
</feature>
<evidence type="ECO:0000256" key="3">
    <source>
        <dbReference type="HAMAP-Rule" id="MF_01151"/>
    </source>
</evidence>
<gene>
    <name evidence="3" type="primary">grpE</name>
    <name evidence="7" type="ORF">GCM10023184_32690</name>
</gene>
<dbReference type="Pfam" id="PF01025">
    <property type="entry name" value="GrpE"/>
    <property type="match status" value="1"/>
</dbReference>
<dbReference type="EMBL" id="BAABGY010000009">
    <property type="protein sequence ID" value="GAA4337061.1"/>
    <property type="molecule type" value="Genomic_DNA"/>
</dbReference>
<dbReference type="Gene3D" id="2.30.22.10">
    <property type="entry name" value="Head domain of nucleotide exchange factor GrpE"/>
    <property type="match status" value="1"/>
</dbReference>
<keyword evidence="8" id="KW-1185">Reference proteome</keyword>
<comment type="similarity">
    <text evidence="1 3 5">Belongs to the GrpE family.</text>
</comment>
<comment type="subunit">
    <text evidence="3">Homodimer.</text>
</comment>
<keyword evidence="2 3" id="KW-0143">Chaperone</keyword>
<evidence type="ECO:0000256" key="2">
    <source>
        <dbReference type="ARBA" id="ARBA00023186"/>
    </source>
</evidence>
<dbReference type="InterPro" id="IPR013805">
    <property type="entry name" value="GrpE_CC"/>
</dbReference>
<dbReference type="CDD" id="cd00446">
    <property type="entry name" value="GrpE"/>
    <property type="match status" value="1"/>
</dbReference>
<comment type="function">
    <text evidence="3 4">Participates actively in the response to hyperosmotic and heat shock by preventing the aggregation of stress-denatured proteins, in association with DnaK and GrpE. It is the nucleotide exchange factor for DnaK and may function as a thermosensor. Unfolded proteins bind initially to DnaJ; upon interaction with the DnaJ-bound protein, DnaK hydrolyzes its bound ATP, resulting in the formation of a stable complex. GrpE releases ADP from DnaK; ATP binding to DnaK triggers the release of the substrate protein, thus completing the reaction cycle. Several rounds of ATP-dependent interactions between DnaJ, DnaK and GrpE are required for fully efficient folding.</text>
</comment>
<evidence type="ECO:0000256" key="5">
    <source>
        <dbReference type="RuleBase" id="RU004478"/>
    </source>
</evidence>
<evidence type="ECO:0000313" key="8">
    <source>
        <dbReference type="Proteomes" id="UP001501725"/>
    </source>
</evidence>